<feature type="non-terminal residue" evidence="2">
    <location>
        <position position="1"/>
    </location>
</feature>
<organism evidence="2 3">
    <name type="scientific">Armillaria borealis</name>
    <dbReference type="NCBI Taxonomy" id="47425"/>
    <lineage>
        <taxon>Eukaryota</taxon>
        <taxon>Fungi</taxon>
        <taxon>Dikarya</taxon>
        <taxon>Basidiomycota</taxon>
        <taxon>Agaricomycotina</taxon>
        <taxon>Agaricomycetes</taxon>
        <taxon>Agaricomycetidae</taxon>
        <taxon>Agaricales</taxon>
        <taxon>Marasmiineae</taxon>
        <taxon>Physalacriaceae</taxon>
        <taxon>Armillaria</taxon>
    </lineage>
</organism>
<evidence type="ECO:0000256" key="1">
    <source>
        <dbReference type="SAM" id="Phobius"/>
    </source>
</evidence>
<comment type="caution">
    <text evidence="2">The sequence shown here is derived from an EMBL/GenBank/DDBJ whole genome shotgun (WGS) entry which is preliminary data.</text>
</comment>
<protein>
    <submittedName>
        <fullName evidence="2">Uncharacterized protein</fullName>
    </submittedName>
</protein>
<evidence type="ECO:0000313" key="3">
    <source>
        <dbReference type="Proteomes" id="UP001175226"/>
    </source>
</evidence>
<feature type="transmembrane region" description="Helical" evidence="1">
    <location>
        <begin position="109"/>
        <end position="133"/>
    </location>
</feature>
<keyword evidence="1" id="KW-0472">Membrane</keyword>
<gene>
    <name evidence="2" type="ORF">EV421DRAFT_1669536</name>
</gene>
<feature type="non-terminal residue" evidence="2">
    <location>
        <position position="191"/>
    </location>
</feature>
<dbReference type="EMBL" id="JAUEPT010000184">
    <property type="protein sequence ID" value="KAK0429946.1"/>
    <property type="molecule type" value="Genomic_DNA"/>
</dbReference>
<reference evidence="2" key="1">
    <citation type="submission" date="2023-06" db="EMBL/GenBank/DDBJ databases">
        <authorList>
            <consortium name="Lawrence Berkeley National Laboratory"/>
            <person name="Ahrendt S."/>
            <person name="Sahu N."/>
            <person name="Indic B."/>
            <person name="Wong-Bajracharya J."/>
            <person name="Merenyi Z."/>
            <person name="Ke H.-M."/>
            <person name="Monk M."/>
            <person name="Kocsube S."/>
            <person name="Drula E."/>
            <person name="Lipzen A."/>
            <person name="Balint B."/>
            <person name="Henrissat B."/>
            <person name="Andreopoulos B."/>
            <person name="Martin F.M."/>
            <person name="Harder C.B."/>
            <person name="Rigling D."/>
            <person name="Ford K.L."/>
            <person name="Foster G.D."/>
            <person name="Pangilinan J."/>
            <person name="Papanicolaou A."/>
            <person name="Barry K."/>
            <person name="LaButti K."/>
            <person name="Viragh M."/>
            <person name="Koriabine M."/>
            <person name="Yan M."/>
            <person name="Riley R."/>
            <person name="Champramary S."/>
            <person name="Plett K.L."/>
            <person name="Tsai I.J."/>
            <person name="Slot J."/>
            <person name="Sipos G."/>
            <person name="Plett J."/>
            <person name="Nagy L.G."/>
            <person name="Grigoriev I.V."/>
        </authorList>
    </citation>
    <scope>NUCLEOTIDE SEQUENCE</scope>
    <source>
        <strain evidence="2">FPL87.14</strain>
    </source>
</reference>
<dbReference type="Proteomes" id="UP001175226">
    <property type="component" value="Unassembled WGS sequence"/>
</dbReference>
<keyword evidence="1" id="KW-0812">Transmembrane</keyword>
<keyword evidence="3" id="KW-1185">Reference proteome</keyword>
<keyword evidence="1" id="KW-1133">Transmembrane helix</keyword>
<evidence type="ECO:0000313" key="2">
    <source>
        <dbReference type="EMBL" id="KAK0429946.1"/>
    </source>
</evidence>
<sequence>EHVLVYADYICSNCDMPTARKISEQAGHATDLHPCPYCKTMLLDVNKAESYADNSAERKDDYKLLQHAFRSCDAPIQCQNQILKDYGIWWSTVNLLPDWLPVKKTALDFMHAVFLGIIMYLFMQVLFAAYMFLGFGGQDLAKQQFEDCINSIHWRSHITRLPKNMGENQSLKKADEWQHLITMTPVLLWVT</sequence>
<name>A0AA39MCN6_9AGAR</name>
<proteinExistence type="predicted"/>
<dbReference type="AlphaFoldDB" id="A0AA39MCN6"/>
<accession>A0AA39MCN6</accession>